<evidence type="ECO:0000313" key="1">
    <source>
        <dbReference type="EMBL" id="EKY26722.1"/>
    </source>
</evidence>
<sequence length="43" mass="5212">MKSIINPNLYHGKNKKTNFFESWYFKIVSKDKKNTFAIILEFQ</sequence>
<gene>
    <name evidence="1" type="ORF">HMPREF0216_01907</name>
</gene>
<dbReference type="EMBL" id="AMEZ01000053">
    <property type="protein sequence ID" value="EKY26722.1"/>
    <property type="molecule type" value="Genomic_DNA"/>
</dbReference>
<organism evidence="1 2">
    <name type="scientific">Clostridium celatum DSM 1785</name>
    <dbReference type="NCBI Taxonomy" id="545697"/>
    <lineage>
        <taxon>Bacteria</taxon>
        <taxon>Bacillati</taxon>
        <taxon>Bacillota</taxon>
        <taxon>Clostridia</taxon>
        <taxon>Eubacteriales</taxon>
        <taxon>Clostridiaceae</taxon>
        <taxon>Clostridium</taxon>
    </lineage>
</organism>
<reference evidence="1 2" key="1">
    <citation type="submission" date="2012-05" db="EMBL/GenBank/DDBJ databases">
        <authorList>
            <person name="Weinstock G."/>
            <person name="Sodergren E."/>
            <person name="Lobos E.A."/>
            <person name="Fulton L."/>
            <person name="Fulton R."/>
            <person name="Courtney L."/>
            <person name="Fronick C."/>
            <person name="O'Laughlin M."/>
            <person name="Godfrey J."/>
            <person name="Wilson R.M."/>
            <person name="Miner T."/>
            <person name="Farmer C."/>
            <person name="Delehaunty K."/>
            <person name="Cordes M."/>
            <person name="Minx P."/>
            <person name="Tomlinson C."/>
            <person name="Chen J."/>
            <person name="Wollam A."/>
            <person name="Pepin K.H."/>
            <person name="Bhonagiri V."/>
            <person name="Zhang X."/>
            <person name="Suruliraj S."/>
            <person name="Warren W."/>
            <person name="Mitreva M."/>
            <person name="Mardis E.R."/>
            <person name="Wilson R.K."/>
        </authorList>
    </citation>
    <scope>NUCLEOTIDE SEQUENCE [LARGE SCALE GENOMIC DNA]</scope>
    <source>
        <strain evidence="1 2">DSM 1785</strain>
    </source>
</reference>
<dbReference type="AlphaFoldDB" id="L1QGK9"/>
<comment type="caution">
    <text evidence="1">The sequence shown here is derived from an EMBL/GenBank/DDBJ whole genome shotgun (WGS) entry which is preliminary data.</text>
</comment>
<accession>L1QGK9</accession>
<proteinExistence type="predicted"/>
<evidence type="ECO:0000313" key="2">
    <source>
        <dbReference type="Proteomes" id="UP000010420"/>
    </source>
</evidence>
<dbReference type="HOGENOM" id="CLU_3231736_0_0_9"/>
<protein>
    <submittedName>
        <fullName evidence="1">Uncharacterized protein</fullName>
    </submittedName>
</protein>
<keyword evidence="2" id="KW-1185">Reference proteome</keyword>
<name>L1QGK9_9CLOT</name>
<dbReference type="Proteomes" id="UP000010420">
    <property type="component" value="Unassembled WGS sequence"/>
</dbReference>